<dbReference type="HOGENOM" id="CLU_3047007_0_0_6"/>
<name>Q4KF77_PSEF5</name>
<accession>Q4KF77</accession>
<feature type="compositionally biased region" description="Polar residues" evidence="1">
    <location>
        <begin position="40"/>
        <end position="54"/>
    </location>
</feature>
<dbReference type="EMBL" id="CP000076">
    <property type="protein sequence ID" value="AAY91273.1"/>
    <property type="molecule type" value="Genomic_DNA"/>
</dbReference>
<gene>
    <name evidence="2" type="ordered locus">PFL_1987</name>
</gene>
<evidence type="ECO:0000313" key="2">
    <source>
        <dbReference type="EMBL" id="AAY91273.1"/>
    </source>
</evidence>
<dbReference type="Proteomes" id="UP000008540">
    <property type="component" value="Chromosome"/>
</dbReference>
<evidence type="ECO:0000313" key="3">
    <source>
        <dbReference type="Proteomes" id="UP000008540"/>
    </source>
</evidence>
<dbReference type="KEGG" id="pfl:PFL_1987"/>
<proteinExistence type="predicted"/>
<feature type="compositionally biased region" description="Gly residues" evidence="1">
    <location>
        <begin position="7"/>
        <end position="18"/>
    </location>
</feature>
<reference evidence="2 3" key="1">
    <citation type="journal article" date="2005" name="Nat. Biotechnol.">
        <title>Complete genome sequence of the plant commensal Pseudomonas fluorescens Pf-5.</title>
        <authorList>
            <person name="Paulsen I.T."/>
            <person name="Press C.M."/>
            <person name="Ravel J."/>
            <person name="Kobayashi D.Y."/>
            <person name="Myers G.S."/>
            <person name="Mavrodi D.V."/>
            <person name="DeBoy R.T."/>
            <person name="Seshadri R."/>
            <person name="Ren Q."/>
            <person name="Madupu R."/>
            <person name="Dodson R.J."/>
            <person name="Durkin A.S."/>
            <person name="Brinkac L.M."/>
            <person name="Daugherty S.C."/>
            <person name="Sullivan S.A."/>
            <person name="Rosovitz M.J."/>
            <person name="Gwinn M.L."/>
            <person name="Zhou L."/>
            <person name="Schneider D.J."/>
            <person name="Cartinhour S.W."/>
            <person name="Nelson W.C."/>
            <person name="Weidman J."/>
            <person name="Watkins K."/>
            <person name="Tran K."/>
            <person name="Khouri H."/>
            <person name="Pierson E.A."/>
            <person name="Pierson L.S.III."/>
            <person name="Thomashow L.S."/>
            <person name="Loper J.E."/>
        </authorList>
    </citation>
    <scope>NUCLEOTIDE SEQUENCE [LARGE SCALE GENOMIC DNA]</scope>
    <source>
        <strain evidence="3">ATCC BAA-477 / NRRL B-23932 / Pf-5</strain>
    </source>
</reference>
<dbReference type="AlphaFoldDB" id="Q4KF77"/>
<organism evidence="2 3">
    <name type="scientific">Pseudomonas fluorescens (strain ATCC BAA-477 / NRRL B-23932 / Pf-5)</name>
    <dbReference type="NCBI Taxonomy" id="220664"/>
    <lineage>
        <taxon>Bacteria</taxon>
        <taxon>Pseudomonadati</taxon>
        <taxon>Pseudomonadota</taxon>
        <taxon>Gammaproteobacteria</taxon>
        <taxon>Pseudomonadales</taxon>
        <taxon>Pseudomonadaceae</taxon>
        <taxon>Pseudomonas</taxon>
    </lineage>
</organism>
<evidence type="ECO:0000256" key="1">
    <source>
        <dbReference type="SAM" id="MobiDB-lite"/>
    </source>
</evidence>
<sequence>MLQRGGVSAGGGGDGGSTAGIVSGGMVKREIERQDFPLGSLNTTQSNSAHGINP</sequence>
<feature type="region of interest" description="Disordered" evidence="1">
    <location>
        <begin position="1"/>
        <end position="54"/>
    </location>
</feature>
<protein>
    <submittedName>
        <fullName evidence="2">Uncharacterized protein</fullName>
    </submittedName>
</protein>